<feature type="compositionally biased region" description="Basic residues" evidence="1">
    <location>
        <begin position="129"/>
        <end position="138"/>
    </location>
</feature>
<gene>
    <name evidence="2" type="ORF">M6B38_280155</name>
</gene>
<evidence type="ECO:0000256" key="1">
    <source>
        <dbReference type="SAM" id="MobiDB-lite"/>
    </source>
</evidence>
<evidence type="ECO:0000313" key="3">
    <source>
        <dbReference type="Proteomes" id="UP001140949"/>
    </source>
</evidence>
<feature type="region of interest" description="Disordered" evidence="1">
    <location>
        <begin position="127"/>
        <end position="148"/>
    </location>
</feature>
<keyword evidence="3" id="KW-1185">Reference proteome</keyword>
<dbReference type="AlphaFoldDB" id="A0AAX6HZ40"/>
<feature type="compositionally biased region" description="Pro residues" evidence="1">
    <location>
        <begin position="21"/>
        <end position="33"/>
    </location>
</feature>
<evidence type="ECO:0000313" key="2">
    <source>
        <dbReference type="EMBL" id="KAJ6845971.1"/>
    </source>
</evidence>
<sequence length="221" mass="24849">MATSSSTSPPPSSSSPTSSPDKPPASPSLPLPAPLSLSPCRPPHRHRPPPRLRFPHPLLPSRHRLLVPAQPRRRLSSPLPRRQPPLQYRSRRYQPQSYRIRTRWHTLQTDASAVASAVRTFHPLQRLRPPSRRPRRRAPAAPLRPPVSTSCTLEDRCFQIGPGEVEVGGSRELGGLVSFRRRRGQLRCGVPRAREVVGRKEQLRVRDRARMRWLGGGPGGR</sequence>
<proteinExistence type="predicted"/>
<comment type="caution">
    <text evidence="2">The sequence shown here is derived from an EMBL/GenBank/DDBJ whole genome shotgun (WGS) entry which is preliminary data.</text>
</comment>
<dbReference type="EMBL" id="JANAVB010005600">
    <property type="protein sequence ID" value="KAJ6845971.1"/>
    <property type="molecule type" value="Genomic_DNA"/>
</dbReference>
<feature type="region of interest" description="Disordered" evidence="1">
    <location>
        <begin position="1"/>
        <end position="92"/>
    </location>
</feature>
<name>A0AAX6HZ40_IRIPA</name>
<organism evidence="2 3">
    <name type="scientific">Iris pallida</name>
    <name type="common">Sweet iris</name>
    <dbReference type="NCBI Taxonomy" id="29817"/>
    <lineage>
        <taxon>Eukaryota</taxon>
        <taxon>Viridiplantae</taxon>
        <taxon>Streptophyta</taxon>
        <taxon>Embryophyta</taxon>
        <taxon>Tracheophyta</taxon>
        <taxon>Spermatophyta</taxon>
        <taxon>Magnoliopsida</taxon>
        <taxon>Liliopsida</taxon>
        <taxon>Asparagales</taxon>
        <taxon>Iridaceae</taxon>
        <taxon>Iridoideae</taxon>
        <taxon>Irideae</taxon>
        <taxon>Iris</taxon>
    </lineage>
</organism>
<feature type="compositionally biased region" description="Basic residues" evidence="1">
    <location>
        <begin position="42"/>
        <end position="54"/>
    </location>
</feature>
<protein>
    <submittedName>
        <fullName evidence="2">Uncharacterized protein</fullName>
    </submittedName>
</protein>
<feature type="compositionally biased region" description="Basic residues" evidence="1">
    <location>
        <begin position="61"/>
        <end position="75"/>
    </location>
</feature>
<dbReference type="Proteomes" id="UP001140949">
    <property type="component" value="Unassembled WGS sequence"/>
</dbReference>
<reference evidence="2" key="2">
    <citation type="submission" date="2023-04" db="EMBL/GenBank/DDBJ databases">
        <authorList>
            <person name="Bruccoleri R.E."/>
            <person name="Oakeley E.J."/>
            <person name="Faust A.-M."/>
            <person name="Dessus-Babus S."/>
            <person name="Altorfer M."/>
            <person name="Burckhardt D."/>
            <person name="Oertli M."/>
            <person name="Naumann U."/>
            <person name="Petersen F."/>
            <person name="Wong J."/>
        </authorList>
    </citation>
    <scope>NUCLEOTIDE SEQUENCE</scope>
    <source>
        <strain evidence="2">GSM-AAB239-AS_SAM_17_03QT</strain>
        <tissue evidence="2">Leaf</tissue>
    </source>
</reference>
<accession>A0AAX6HZ40</accession>
<reference evidence="2" key="1">
    <citation type="journal article" date="2023" name="GigaByte">
        <title>Genome assembly of the bearded iris, Iris pallida Lam.</title>
        <authorList>
            <person name="Bruccoleri R.E."/>
            <person name="Oakeley E.J."/>
            <person name="Faust A.M.E."/>
            <person name="Altorfer M."/>
            <person name="Dessus-Babus S."/>
            <person name="Burckhardt D."/>
            <person name="Oertli M."/>
            <person name="Naumann U."/>
            <person name="Petersen F."/>
            <person name="Wong J."/>
        </authorList>
    </citation>
    <scope>NUCLEOTIDE SEQUENCE</scope>
    <source>
        <strain evidence="2">GSM-AAB239-AS_SAM_17_03QT</strain>
    </source>
</reference>
<feature type="compositionally biased region" description="Low complexity" evidence="1">
    <location>
        <begin position="76"/>
        <end position="92"/>
    </location>
</feature>